<gene>
    <name evidence="7" type="ORF">Oscil6304_3060</name>
</gene>
<dbReference type="OrthoDB" id="422423at2"/>
<dbReference type="InterPro" id="IPR010802">
    <property type="entry name" value="DUF1400"/>
</dbReference>
<feature type="compositionally biased region" description="Basic and acidic residues" evidence="4">
    <location>
        <begin position="484"/>
        <end position="499"/>
    </location>
</feature>
<keyword evidence="3" id="KW-0443">Lipid metabolism</keyword>
<dbReference type="GO" id="GO:0003847">
    <property type="term" value="F:1-alkyl-2-acetylglycerophosphocholine esterase activity"/>
    <property type="evidence" value="ECO:0007669"/>
    <property type="project" value="TreeGrafter"/>
</dbReference>
<keyword evidence="5" id="KW-0812">Transmembrane</keyword>
<sequence>MKQTQIIGWGSSGKLSGNLGFNRRFRRWHHRAIAPLIAAMLAVASGANVATLAAESLTFRLGPWQGSIALDDLEEYARTGELPGNLAPLGPFLPDGLQEVLAQRVEIDPDIGDRALDRLITSPQGNRFVRAIFLLVPDSTIDQIKDAIKLVATQGNGLSLLGILKALPGDNIVFDATSAIGVASRLNLPYLEGQILRSRLESDLELETEPFYSSFDPALPGSQTVSQQTLTFRDRQRNREITTEIYSGNNPQGPLAVISHGFASNRFLLEYLAQHLASHGITVVSIEHPDINEESVANLPLTLDPTNLIPASVFLDLPKDVSFILDELAEINRQPGSLAGQFNTEQTLVIGHSFGGYASLALAGGELNLNELREFCEGGRKLGRSPADLVQCAATELPGNRITLRDRRIKQAVAINPTVGNLFGDKGLGKIDIPILLVASSDDSWTPAVNHQLRPFTQLREPKYLLTAIGGTHFSTTDPSRPSLLERETALPDDPSREQTENLRLLLRGVTLAFVKQQTPEARTYAPFLSAAYAQSLGTEETALRLNETLPTRLARWLATSEAALGRLD</sequence>
<evidence type="ECO:0000256" key="1">
    <source>
        <dbReference type="ARBA" id="ARBA00022801"/>
    </source>
</evidence>
<evidence type="ECO:0000313" key="8">
    <source>
        <dbReference type="Proteomes" id="UP000010367"/>
    </source>
</evidence>
<name>K9TJC9_9CYAN</name>
<dbReference type="PANTHER" id="PTHR10272">
    <property type="entry name" value="PLATELET-ACTIVATING FACTOR ACETYLHYDROLASE"/>
    <property type="match status" value="1"/>
</dbReference>
<feature type="transmembrane region" description="Helical" evidence="5">
    <location>
        <begin position="32"/>
        <end position="53"/>
    </location>
</feature>
<keyword evidence="2" id="KW-0442">Lipid degradation</keyword>
<evidence type="ECO:0000256" key="2">
    <source>
        <dbReference type="ARBA" id="ARBA00022963"/>
    </source>
</evidence>
<evidence type="ECO:0000256" key="4">
    <source>
        <dbReference type="SAM" id="MobiDB-lite"/>
    </source>
</evidence>
<keyword evidence="8" id="KW-1185">Reference proteome</keyword>
<dbReference type="STRING" id="56110.Oscil6304_3060"/>
<evidence type="ECO:0000313" key="7">
    <source>
        <dbReference type="EMBL" id="AFY82655.1"/>
    </source>
</evidence>
<dbReference type="InterPro" id="IPR029058">
    <property type="entry name" value="AB_hydrolase_fold"/>
</dbReference>
<evidence type="ECO:0000256" key="3">
    <source>
        <dbReference type="ARBA" id="ARBA00023098"/>
    </source>
</evidence>
<keyword evidence="5" id="KW-1133">Transmembrane helix</keyword>
<dbReference type="AlphaFoldDB" id="K9TJC9"/>
<dbReference type="SUPFAM" id="SSF53474">
    <property type="entry name" value="alpha/beta-Hydrolases"/>
    <property type="match status" value="1"/>
</dbReference>
<accession>K9TJC9</accession>
<keyword evidence="5" id="KW-0472">Membrane</keyword>
<dbReference type="eggNOG" id="COG4188">
    <property type="taxonomic scope" value="Bacteria"/>
</dbReference>
<protein>
    <submittedName>
        <fullName evidence="7">Putative dienelactone hydrolase</fullName>
    </submittedName>
</protein>
<dbReference type="Pfam" id="PF07176">
    <property type="entry name" value="DUF1400"/>
    <property type="match status" value="1"/>
</dbReference>
<feature type="domain" description="DUF1400" evidence="6">
    <location>
        <begin position="53"/>
        <end position="175"/>
    </location>
</feature>
<dbReference type="KEGG" id="oac:Oscil6304_3060"/>
<dbReference type="InParanoid" id="K9TJC9"/>
<dbReference type="GO" id="GO:0016042">
    <property type="term" value="P:lipid catabolic process"/>
    <property type="evidence" value="ECO:0007669"/>
    <property type="project" value="UniProtKB-KW"/>
</dbReference>
<feature type="region of interest" description="Disordered" evidence="4">
    <location>
        <begin position="472"/>
        <end position="499"/>
    </location>
</feature>
<keyword evidence="1 7" id="KW-0378">Hydrolase</keyword>
<dbReference type="RefSeq" id="WP_015149290.1">
    <property type="nucleotide sequence ID" value="NC_019693.1"/>
</dbReference>
<dbReference type="Gene3D" id="3.40.50.1820">
    <property type="entry name" value="alpha/beta hydrolase"/>
    <property type="match status" value="1"/>
</dbReference>
<proteinExistence type="predicted"/>
<dbReference type="EMBL" id="CP003607">
    <property type="protein sequence ID" value="AFY82655.1"/>
    <property type="molecule type" value="Genomic_DNA"/>
</dbReference>
<dbReference type="PANTHER" id="PTHR10272:SF0">
    <property type="entry name" value="PLATELET-ACTIVATING FACTOR ACETYLHYDROLASE"/>
    <property type="match status" value="1"/>
</dbReference>
<reference evidence="7 8" key="1">
    <citation type="submission" date="2012-06" db="EMBL/GenBank/DDBJ databases">
        <title>Finished chromosome of genome of Oscillatoria acuminata PCC 6304.</title>
        <authorList>
            <consortium name="US DOE Joint Genome Institute"/>
            <person name="Gugger M."/>
            <person name="Coursin T."/>
            <person name="Rippka R."/>
            <person name="Tandeau De Marsac N."/>
            <person name="Huntemann M."/>
            <person name="Wei C.-L."/>
            <person name="Han J."/>
            <person name="Detter J.C."/>
            <person name="Han C."/>
            <person name="Tapia R."/>
            <person name="Davenport K."/>
            <person name="Daligault H."/>
            <person name="Erkkila T."/>
            <person name="Gu W."/>
            <person name="Munk A.C.C."/>
            <person name="Teshima H."/>
            <person name="Xu Y."/>
            <person name="Chain P."/>
            <person name="Chen A."/>
            <person name="Krypides N."/>
            <person name="Mavromatis K."/>
            <person name="Markowitz V."/>
            <person name="Szeto E."/>
            <person name="Ivanova N."/>
            <person name="Mikhailova N."/>
            <person name="Ovchinnikova G."/>
            <person name="Pagani I."/>
            <person name="Pati A."/>
            <person name="Goodwin L."/>
            <person name="Peters L."/>
            <person name="Pitluck S."/>
            <person name="Woyke T."/>
            <person name="Kerfeld C."/>
        </authorList>
    </citation>
    <scope>NUCLEOTIDE SEQUENCE [LARGE SCALE GENOMIC DNA]</scope>
    <source>
        <strain evidence="7 8">PCC 6304</strain>
    </source>
</reference>
<evidence type="ECO:0000259" key="6">
    <source>
        <dbReference type="Pfam" id="PF07176"/>
    </source>
</evidence>
<dbReference type="HOGENOM" id="CLU_029435_0_0_3"/>
<evidence type="ECO:0000256" key="5">
    <source>
        <dbReference type="SAM" id="Phobius"/>
    </source>
</evidence>
<dbReference type="Proteomes" id="UP000010367">
    <property type="component" value="Chromosome"/>
</dbReference>
<organism evidence="7 8">
    <name type="scientific">Oscillatoria acuminata PCC 6304</name>
    <dbReference type="NCBI Taxonomy" id="56110"/>
    <lineage>
        <taxon>Bacteria</taxon>
        <taxon>Bacillati</taxon>
        <taxon>Cyanobacteriota</taxon>
        <taxon>Cyanophyceae</taxon>
        <taxon>Oscillatoriophycideae</taxon>
        <taxon>Oscillatoriales</taxon>
        <taxon>Oscillatoriaceae</taxon>
        <taxon>Oscillatoria</taxon>
    </lineage>
</organism>